<reference evidence="9 10" key="1">
    <citation type="submission" date="2024-06" db="EMBL/GenBank/DDBJ databases">
        <title>A chromosome level genome sequence of Diviner's sage (Salvia divinorum).</title>
        <authorList>
            <person name="Ford S.A."/>
            <person name="Ro D.-K."/>
            <person name="Ness R.W."/>
            <person name="Phillips M.A."/>
        </authorList>
    </citation>
    <scope>NUCLEOTIDE SEQUENCE [LARGE SCALE GENOMIC DNA]</scope>
    <source>
        <strain evidence="9">SAF-2024a</strain>
        <tissue evidence="9">Leaf</tissue>
    </source>
</reference>
<accession>A0ABD1I181</accession>
<dbReference type="PROSITE" id="PS00639">
    <property type="entry name" value="THIOL_PROTEASE_HIS"/>
    <property type="match status" value="1"/>
</dbReference>
<evidence type="ECO:0000313" key="10">
    <source>
        <dbReference type="Proteomes" id="UP001567538"/>
    </source>
</evidence>
<evidence type="ECO:0000256" key="3">
    <source>
        <dbReference type="ARBA" id="ARBA00022729"/>
    </source>
</evidence>
<keyword evidence="3" id="KW-0732">Signal</keyword>
<dbReference type="InterPro" id="IPR025660">
    <property type="entry name" value="Pept_his_AS"/>
</dbReference>
<evidence type="ECO:0000256" key="6">
    <source>
        <dbReference type="ARBA" id="ARBA00023157"/>
    </source>
</evidence>
<keyword evidence="5" id="KW-0788">Thiol protease</keyword>
<evidence type="ECO:0000256" key="1">
    <source>
        <dbReference type="ARBA" id="ARBA00008455"/>
    </source>
</evidence>
<dbReference type="InterPro" id="IPR013128">
    <property type="entry name" value="Peptidase_C1A"/>
</dbReference>
<evidence type="ECO:0000256" key="2">
    <source>
        <dbReference type="ARBA" id="ARBA00022670"/>
    </source>
</evidence>
<dbReference type="GO" id="GO:0006508">
    <property type="term" value="P:proteolysis"/>
    <property type="evidence" value="ECO:0007669"/>
    <property type="project" value="UniProtKB-KW"/>
</dbReference>
<dbReference type="InterPro" id="IPR039417">
    <property type="entry name" value="Peptidase_C1A_papain-like"/>
</dbReference>
<comment type="similarity">
    <text evidence="1">Belongs to the peptidase C1 family.</text>
</comment>
<evidence type="ECO:0000259" key="7">
    <source>
        <dbReference type="SMART" id="SM00645"/>
    </source>
</evidence>
<dbReference type="InterPro" id="IPR038765">
    <property type="entry name" value="Papain-like_cys_pep_sf"/>
</dbReference>
<sequence>MYMKYEKWMVQHKFYYENAEVKEKRFKIFRDNLQHIERFNLDGNHTYKLGINKFADLTNEEFLTKYARNFMPSFEVSSSHQSPFAYKNVEDVPSSLDWRDHNVVTPVQNQGACGCCWAFSAVTAIEGIIAIRSGKLIPLSEQHIMDCNYNNEGCKGGRMEHAFSFVIQNGGLASDTNYPYTGTQGACNHNTPSSLSTTISGFSFVPSGDETALLAAVANQPISVAIDPRLFQFYHSGILTGECGTSLTHAVTLVGYGESEDGIKFWLLKNSWGTGWGDGGYAKVQRNVDAKEGMCGIALYATYPIADGVCQ</sequence>
<organism evidence="9 10">
    <name type="scientific">Salvia divinorum</name>
    <name type="common">Maria pastora</name>
    <name type="synonym">Diviner's sage</name>
    <dbReference type="NCBI Taxonomy" id="28513"/>
    <lineage>
        <taxon>Eukaryota</taxon>
        <taxon>Viridiplantae</taxon>
        <taxon>Streptophyta</taxon>
        <taxon>Embryophyta</taxon>
        <taxon>Tracheophyta</taxon>
        <taxon>Spermatophyta</taxon>
        <taxon>Magnoliopsida</taxon>
        <taxon>eudicotyledons</taxon>
        <taxon>Gunneridae</taxon>
        <taxon>Pentapetalae</taxon>
        <taxon>asterids</taxon>
        <taxon>lamiids</taxon>
        <taxon>Lamiales</taxon>
        <taxon>Lamiaceae</taxon>
        <taxon>Nepetoideae</taxon>
        <taxon>Mentheae</taxon>
        <taxon>Salviinae</taxon>
        <taxon>Salvia</taxon>
        <taxon>Salvia subgen. Calosphace</taxon>
    </lineage>
</organism>
<evidence type="ECO:0000313" key="9">
    <source>
        <dbReference type="EMBL" id="KAL1562491.1"/>
    </source>
</evidence>
<dbReference type="Proteomes" id="UP001567538">
    <property type="component" value="Unassembled WGS sequence"/>
</dbReference>
<dbReference type="InterPro" id="IPR000668">
    <property type="entry name" value="Peptidase_C1A_C"/>
</dbReference>
<keyword evidence="2" id="KW-0645">Protease</keyword>
<evidence type="ECO:0000256" key="5">
    <source>
        <dbReference type="ARBA" id="ARBA00022807"/>
    </source>
</evidence>
<keyword evidence="6" id="KW-1015">Disulfide bond</keyword>
<dbReference type="GO" id="GO:0008234">
    <property type="term" value="F:cysteine-type peptidase activity"/>
    <property type="evidence" value="ECO:0007669"/>
    <property type="project" value="UniProtKB-KW"/>
</dbReference>
<dbReference type="Gene3D" id="3.90.70.10">
    <property type="entry name" value="Cysteine proteinases"/>
    <property type="match status" value="1"/>
</dbReference>
<dbReference type="AlphaFoldDB" id="A0ABD1I181"/>
<gene>
    <name evidence="9" type="ORF">AAHA92_05066</name>
</gene>
<dbReference type="Pfam" id="PF00112">
    <property type="entry name" value="Peptidase_C1"/>
    <property type="match status" value="1"/>
</dbReference>
<feature type="domain" description="Peptidase C1A papain C-terminal" evidence="7">
    <location>
        <begin position="92"/>
        <end position="305"/>
    </location>
</feature>
<comment type="caution">
    <text evidence="9">The sequence shown here is derived from an EMBL/GenBank/DDBJ whole genome shotgun (WGS) entry which is preliminary data.</text>
</comment>
<dbReference type="Pfam" id="PF08246">
    <property type="entry name" value="Inhibitor_I29"/>
    <property type="match status" value="1"/>
</dbReference>
<dbReference type="FunFam" id="3.90.70.10:FF:000023">
    <property type="entry name" value="Senescence-specific cysteine protease SAG39"/>
    <property type="match status" value="1"/>
</dbReference>
<dbReference type="SUPFAM" id="SSF54001">
    <property type="entry name" value="Cysteine proteinases"/>
    <property type="match status" value="1"/>
</dbReference>
<protein>
    <submittedName>
        <fullName evidence="9">Senescence-specific cysteine protease SAG39-like</fullName>
    </submittedName>
</protein>
<dbReference type="CDD" id="cd02248">
    <property type="entry name" value="Peptidase_C1A"/>
    <property type="match status" value="1"/>
</dbReference>
<keyword evidence="10" id="KW-1185">Reference proteome</keyword>
<evidence type="ECO:0000256" key="4">
    <source>
        <dbReference type="ARBA" id="ARBA00022801"/>
    </source>
</evidence>
<evidence type="ECO:0000259" key="8">
    <source>
        <dbReference type="SMART" id="SM00848"/>
    </source>
</evidence>
<keyword evidence="4" id="KW-0378">Hydrolase</keyword>
<dbReference type="PRINTS" id="PR00705">
    <property type="entry name" value="PAPAIN"/>
</dbReference>
<dbReference type="SMART" id="SM00645">
    <property type="entry name" value="Pept_C1"/>
    <property type="match status" value="1"/>
</dbReference>
<proteinExistence type="inferred from homology"/>
<dbReference type="PROSITE" id="PS00139">
    <property type="entry name" value="THIOL_PROTEASE_CYS"/>
    <property type="match status" value="1"/>
</dbReference>
<dbReference type="PANTHER" id="PTHR12411">
    <property type="entry name" value="CYSTEINE PROTEASE FAMILY C1-RELATED"/>
    <property type="match status" value="1"/>
</dbReference>
<dbReference type="EMBL" id="JBEAFC010000003">
    <property type="protein sequence ID" value="KAL1562491.1"/>
    <property type="molecule type" value="Genomic_DNA"/>
</dbReference>
<dbReference type="InterPro" id="IPR000169">
    <property type="entry name" value="Pept_cys_AS"/>
</dbReference>
<feature type="domain" description="Cathepsin propeptide inhibitor" evidence="8">
    <location>
        <begin position="5"/>
        <end position="62"/>
    </location>
</feature>
<name>A0ABD1I181_SALDI</name>
<dbReference type="InterPro" id="IPR013201">
    <property type="entry name" value="Prot_inhib_I29"/>
</dbReference>
<dbReference type="SMART" id="SM00848">
    <property type="entry name" value="Inhibitor_I29"/>
    <property type="match status" value="1"/>
</dbReference>